<reference evidence="17 18" key="1">
    <citation type="submission" date="2020-08" db="EMBL/GenBank/DDBJ databases">
        <title>Genome public.</title>
        <authorList>
            <person name="Liu C."/>
            <person name="Sun Q."/>
        </authorList>
    </citation>
    <scope>NUCLEOTIDE SEQUENCE [LARGE SCALE GENOMIC DNA]</scope>
    <source>
        <strain evidence="17 18">NSJ-66</strain>
    </source>
</reference>
<keyword evidence="12" id="KW-0902">Two-component regulatory system</keyword>
<gene>
    <name evidence="17" type="ORF">H8S75_01015</name>
</gene>
<name>A0ABR7H012_9FIRM</name>
<dbReference type="SMART" id="SM00304">
    <property type="entry name" value="HAMP"/>
    <property type="match status" value="1"/>
</dbReference>
<dbReference type="SMART" id="SM00387">
    <property type="entry name" value="HATPase_c"/>
    <property type="match status" value="1"/>
</dbReference>
<feature type="domain" description="Histidine kinase" evidence="15">
    <location>
        <begin position="216"/>
        <end position="427"/>
    </location>
</feature>
<dbReference type="CDD" id="cd00082">
    <property type="entry name" value="HisKA"/>
    <property type="match status" value="1"/>
</dbReference>
<dbReference type="InterPro" id="IPR050398">
    <property type="entry name" value="HssS/ArlS-like"/>
</dbReference>
<evidence type="ECO:0000256" key="7">
    <source>
        <dbReference type="ARBA" id="ARBA00022692"/>
    </source>
</evidence>
<dbReference type="RefSeq" id="WP_187018625.1">
    <property type="nucleotide sequence ID" value="NZ_JACOPB010000001.1"/>
</dbReference>
<evidence type="ECO:0000256" key="13">
    <source>
        <dbReference type="ARBA" id="ARBA00023136"/>
    </source>
</evidence>
<organism evidence="17 18">
    <name type="scientific">Hungatella hominis</name>
    <dbReference type="NCBI Taxonomy" id="2763050"/>
    <lineage>
        <taxon>Bacteria</taxon>
        <taxon>Bacillati</taxon>
        <taxon>Bacillota</taxon>
        <taxon>Clostridia</taxon>
        <taxon>Lachnospirales</taxon>
        <taxon>Lachnospiraceae</taxon>
        <taxon>Hungatella</taxon>
    </lineage>
</organism>
<dbReference type="SMART" id="SM00388">
    <property type="entry name" value="HisKA"/>
    <property type="match status" value="1"/>
</dbReference>
<dbReference type="Pfam" id="PF00512">
    <property type="entry name" value="HisKA"/>
    <property type="match status" value="1"/>
</dbReference>
<dbReference type="Gene3D" id="3.30.565.10">
    <property type="entry name" value="Histidine kinase-like ATPase, C-terminal domain"/>
    <property type="match status" value="1"/>
</dbReference>
<evidence type="ECO:0000313" key="17">
    <source>
        <dbReference type="EMBL" id="MBC5706534.1"/>
    </source>
</evidence>
<dbReference type="EMBL" id="JACOPB010000001">
    <property type="protein sequence ID" value="MBC5706534.1"/>
    <property type="molecule type" value="Genomic_DNA"/>
</dbReference>
<keyword evidence="10" id="KW-0067">ATP-binding</keyword>
<dbReference type="Pfam" id="PF02518">
    <property type="entry name" value="HATPase_c"/>
    <property type="match status" value="1"/>
</dbReference>
<dbReference type="GO" id="GO:0016301">
    <property type="term" value="F:kinase activity"/>
    <property type="evidence" value="ECO:0007669"/>
    <property type="project" value="UniProtKB-KW"/>
</dbReference>
<comment type="caution">
    <text evidence="17">The sequence shown here is derived from an EMBL/GenBank/DDBJ whole genome shotgun (WGS) entry which is preliminary data.</text>
</comment>
<dbReference type="CDD" id="cd00075">
    <property type="entry name" value="HATPase"/>
    <property type="match status" value="1"/>
</dbReference>
<keyword evidence="11 14" id="KW-1133">Transmembrane helix</keyword>
<evidence type="ECO:0000259" key="16">
    <source>
        <dbReference type="PROSITE" id="PS50885"/>
    </source>
</evidence>
<evidence type="ECO:0000256" key="3">
    <source>
        <dbReference type="ARBA" id="ARBA00012438"/>
    </source>
</evidence>
<feature type="transmembrane region" description="Helical" evidence="14">
    <location>
        <begin position="118"/>
        <end position="147"/>
    </location>
</feature>
<dbReference type="SUPFAM" id="SSF47384">
    <property type="entry name" value="Homodimeric domain of signal transducing histidine kinase"/>
    <property type="match status" value="1"/>
</dbReference>
<dbReference type="Gene3D" id="6.10.340.10">
    <property type="match status" value="1"/>
</dbReference>
<evidence type="ECO:0000256" key="5">
    <source>
        <dbReference type="ARBA" id="ARBA00022553"/>
    </source>
</evidence>
<dbReference type="Proteomes" id="UP000634672">
    <property type="component" value="Unassembled WGS sequence"/>
</dbReference>
<dbReference type="Gene3D" id="1.10.287.130">
    <property type="match status" value="1"/>
</dbReference>
<comment type="subcellular location">
    <subcellularLocation>
        <location evidence="2">Cell membrane</location>
        <topology evidence="2">Multi-pass membrane protein</topology>
    </subcellularLocation>
</comment>
<protein>
    <recommendedName>
        <fullName evidence="3">histidine kinase</fullName>
        <ecNumber evidence="3">2.7.13.3</ecNumber>
    </recommendedName>
</protein>
<keyword evidence="18" id="KW-1185">Reference proteome</keyword>
<dbReference type="PANTHER" id="PTHR45528:SF1">
    <property type="entry name" value="SENSOR HISTIDINE KINASE CPXA"/>
    <property type="match status" value="1"/>
</dbReference>
<dbReference type="PANTHER" id="PTHR45528">
    <property type="entry name" value="SENSOR HISTIDINE KINASE CPXA"/>
    <property type="match status" value="1"/>
</dbReference>
<keyword evidence="9 17" id="KW-0418">Kinase</keyword>
<feature type="transmembrane region" description="Helical" evidence="14">
    <location>
        <begin position="20"/>
        <end position="46"/>
    </location>
</feature>
<dbReference type="PROSITE" id="PS50885">
    <property type="entry name" value="HAMP"/>
    <property type="match status" value="1"/>
</dbReference>
<evidence type="ECO:0000256" key="11">
    <source>
        <dbReference type="ARBA" id="ARBA00022989"/>
    </source>
</evidence>
<evidence type="ECO:0000256" key="9">
    <source>
        <dbReference type="ARBA" id="ARBA00022777"/>
    </source>
</evidence>
<dbReference type="InterPro" id="IPR036097">
    <property type="entry name" value="HisK_dim/P_sf"/>
</dbReference>
<dbReference type="InterPro" id="IPR005467">
    <property type="entry name" value="His_kinase_dom"/>
</dbReference>
<dbReference type="InterPro" id="IPR003594">
    <property type="entry name" value="HATPase_dom"/>
</dbReference>
<feature type="domain" description="HAMP" evidence="16">
    <location>
        <begin position="149"/>
        <end position="201"/>
    </location>
</feature>
<keyword evidence="5" id="KW-0597">Phosphoprotein</keyword>
<evidence type="ECO:0000256" key="12">
    <source>
        <dbReference type="ARBA" id="ARBA00023012"/>
    </source>
</evidence>
<dbReference type="PRINTS" id="PR00344">
    <property type="entry name" value="BCTRLSENSOR"/>
</dbReference>
<dbReference type="InterPro" id="IPR004358">
    <property type="entry name" value="Sig_transdc_His_kin-like_C"/>
</dbReference>
<proteinExistence type="predicted"/>
<evidence type="ECO:0000259" key="15">
    <source>
        <dbReference type="PROSITE" id="PS50109"/>
    </source>
</evidence>
<keyword evidence="4" id="KW-1003">Cell membrane</keyword>
<dbReference type="InterPro" id="IPR003660">
    <property type="entry name" value="HAMP_dom"/>
</dbReference>
<evidence type="ECO:0000256" key="10">
    <source>
        <dbReference type="ARBA" id="ARBA00022840"/>
    </source>
</evidence>
<evidence type="ECO:0000256" key="2">
    <source>
        <dbReference type="ARBA" id="ARBA00004651"/>
    </source>
</evidence>
<keyword evidence="13 14" id="KW-0472">Membrane</keyword>
<dbReference type="InterPro" id="IPR036890">
    <property type="entry name" value="HATPase_C_sf"/>
</dbReference>
<accession>A0ABR7H012</accession>
<dbReference type="SUPFAM" id="SSF158472">
    <property type="entry name" value="HAMP domain-like"/>
    <property type="match status" value="1"/>
</dbReference>
<dbReference type="SUPFAM" id="SSF55874">
    <property type="entry name" value="ATPase domain of HSP90 chaperone/DNA topoisomerase II/histidine kinase"/>
    <property type="match status" value="1"/>
</dbReference>
<dbReference type="InterPro" id="IPR003661">
    <property type="entry name" value="HisK_dim/P_dom"/>
</dbReference>
<evidence type="ECO:0000313" key="18">
    <source>
        <dbReference type="Proteomes" id="UP000634672"/>
    </source>
</evidence>
<evidence type="ECO:0000256" key="6">
    <source>
        <dbReference type="ARBA" id="ARBA00022679"/>
    </source>
</evidence>
<sequence>MEPLERLKKSMPLRKAFCTYVCVTFLCVLLLSVLTIWLCISVQNYLLPVSDEVVLTIWESFDDDRTNKYAFNIKMGESPKELPFLIGVGGVKKAVQDAEYAVTAIERNCSSLSPKRRLLYQTCGIVMIAGPAGLSFGGILLCGILFYKRKLKRPIEILTDAAERISMQDLDFKILPESGDELGKLCGSFEQMRRALRENYQKLWATVEERKRLQASVAHDLRNPIAIIEGHAEYLQINLAKGTLGVEKMSAIIGNILQAAKRLESYTESMRTLGRSEEHEVRRKEVSFEELYKDLTADLSIITAGRGISLVCQNDIGEEQVNLDADVLYRILENLIGNAVRFAKREIRLSFSSSAKGLEVRVEDDGNGFPKEVLNSQNGYFVPKGGDREHSGLGLAICRILCEKHGGSLRLSNGREDGAIVRFSLEY</sequence>
<dbReference type="PROSITE" id="PS50109">
    <property type="entry name" value="HIS_KIN"/>
    <property type="match status" value="1"/>
</dbReference>
<evidence type="ECO:0000256" key="1">
    <source>
        <dbReference type="ARBA" id="ARBA00000085"/>
    </source>
</evidence>
<keyword evidence="6" id="KW-0808">Transferase</keyword>
<evidence type="ECO:0000256" key="14">
    <source>
        <dbReference type="SAM" id="Phobius"/>
    </source>
</evidence>
<dbReference type="Pfam" id="PF00672">
    <property type="entry name" value="HAMP"/>
    <property type="match status" value="1"/>
</dbReference>
<evidence type="ECO:0000256" key="8">
    <source>
        <dbReference type="ARBA" id="ARBA00022741"/>
    </source>
</evidence>
<comment type="catalytic activity">
    <reaction evidence="1">
        <text>ATP + protein L-histidine = ADP + protein N-phospho-L-histidine.</text>
        <dbReference type="EC" id="2.7.13.3"/>
    </reaction>
</comment>
<dbReference type="EC" id="2.7.13.3" evidence="3"/>
<evidence type="ECO:0000256" key="4">
    <source>
        <dbReference type="ARBA" id="ARBA00022475"/>
    </source>
</evidence>
<keyword evidence="8" id="KW-0547">Nucleotide-binding</keyword>
<dbReference type="CDD" id="cd06225">
    <property type="entry name" value="HAMP"/>
    <property type="match status" value="1"/>
</dbReference>
<keyword evidence="7 14" id="KW-0812">Transmembrane</keyword>